<dbReference type="AlphaFoldDB" id="A0A836CGI5"/>
<dbReference type="EMBL" id="JAFCMP010000144">
    <property type="protein sequence ID" value="KAG5185067.1"/>
    <property type="molecule type" value="Genomic_DNA"/>
</dbReference>
<proteinExistence type="predicted"/>
<evidence type="ECO:0000313" key="2">
    <source>
        <dbReference type="Proteomes" id="UP000664859"/>
    </source>
</evidence>
<keyword evidence="2" id="KW-1185">Reference proteome</keyword>
<organism evidence="1 2">
    <name type="scientific">Tribonema minus</name>
    <dbReference type="NCBI Taxonomy" id="303371"/>
    <lineage>
        <taxon>Eukaryota</taxon>
        <taxon>Sar</taxon>
        <taxon>Stramenopiles</taxon>
        <taxon>Ochrophyta</taxon>
        <taxon>PX clade</taxon>
        <taxon>Xanthophyceae</taxon>
        <taxon>Tribonematales</taxon>
        <taxon>Tribonemataceae</taxon>
        <taxon>Tribonema</taxon>
    </lineage>
</organism>
<accession>A0A836CGI5</accession>
<protein>
    <submittedName>
        <fullName evidence="1">Uncharacterized protein</fullName>
    </submittedName>
</protein>
<gene>
    <name evidence="1" type="ORF">JKP88DRAFT_255168</name>
</gene>
<reference evidence="1" key="1">
    <citation type="submission" date="2021-02" db="EMBL/GenBank/DDBJ databases">
        <title>First Annotated Genome of the Yellow-green Alga Tribonema minus.</title>
        <authorList>
            <person name="Mahan K.M."/>
        </authorList>
    </citation>
    <scope>NUCLEOTIDE SEQUENCE</scope>
    <source>
        <strain evidence="1">UTEX B ZZ1240</strain>
    </source>
</reference>
<dbReference type="Proteomes" id="UP000664859">
    <property type="component" value="Unassembled WGS sequence"/>
</dbReference>
<comment type="caution">
    <text evidence="1">The sequence shown here is derived from an EMBL/GenBank/DDBJ whole genome shotgun (WGS) entry which is preliminary data.</text>
</comment>
<name>A0A836CGI5_9STRA</name>
<sequence>MSSLYVGALTFSMTTFTIIYSSLTKYTTSKTYYARVSSQTTSSVYTISFIISANATSQSVSFPWSALGSTVPTTPRVIRVYSDSYISVSAGACPVAVHTMFTDSNNVLYALASATVAGGAPIVYATVMATAQSYLTALGSTGLYAKATNTNDNIVTTLPTLPLGSTPMSLTTGYSYYPYLCELFLTGYSGKSLMMSVPTSFNLTSTAWPTGAYYTPTLLVSTSSIAAVASGNGVQVTWNAISGWNSAQFYRVYYCSSDILASSYAGTATAVSYATLASSTAAPTAFFVGDAGSELAPTMKYYVNLYYATSLSGTFTALATTRAACTTAAAATVTGFQCTSVTDKSCVANWTSVENSNSANMFKLYTSSTPFSSSATNFSNFGMQTLSTLTGPVTVTTFPAWADVTTRAMYVGLFLAYTSSSTTHFLLASSTVTLVRPPLTITAAQIGGSVAYSLSVVPSIVSGSYSYRVYASASPLGTAIPTTTASFAIVTSGGTGSIGTKPGSSIAITLPNAGSTLYLGAYYTLSSGGGSTLYQLASASVLMQAPLRYVFTHTQSFTSITWLLTAPSSRIASIPDYVKITAADGSTSGWIKCEALAGSGASPICNFSGLVPSKAYTYAVESDYYGVTSQVVKTYGGVDVDLQTVEQGTSYMVIALTLPQVTKNTALKIAAGGKEVTITSPFTQPWVASASLTDLAPGTTYAVTISEARAALTEADTERFVLML</sequence>
<evidence type="ECO:0000313" key="1">
    <source>
        <dbReference type="EMBL" id="KAG5185067.1"/>
    </source>
</evidence>